<proteinExistence type="predicted"/>
<name>A0A318H2G2_9BURK</name>
<dbReference type="GO" id="GO:0016757">
    <property type="term" value="F:glycosyltransferase activity"/>
    <property type="evidence" value="ECO:0007669"/>
    <property type="project" value="TreeGrafter"/>
</dbReference>
<sequence length="394" mass="42769">MKILVVTGSYVPHVRGGAEYSTQITAQALSALGHDVTVLTCADAGRREDVLDTDGCTRIVRIPSPNLYWNYHTPTAAWKRVVWHLRENFNGDALEGVEREIFSIAPDVIWTSTIENFGPLAWEAAARVGVPVVHTLRSYYVSCYRGTCFSGAKTCSGPCPVCAVATVGRRLSAPLVDGVVGISDFILAHERHHFPSARTRVIANPIAPGTLQRPREGWLGPRPRFGFIGRLEPEKGIESCLEAWSQLPAGSASLLVAGQGRPDDVMRWRRSHADPAIEFAGWMPAADFYRQVDYVLVPSRWNEPFGRVVIEAQASGAVPIVSDRGGLPELVQHGVDGWVFGSDIADDLAAVMRAAVTGVRAYAGMSRAAVARAGLYRPEAIAAAYVELFDGLVH</sequence>
<dbReference type="InterPro" id="IPR050194">
    <property type="entry name" value="Glycosyltransferase_grp1"/>
</dbReference>
<gene>
    <name evidence="2" type="ORF">C7444_11142</name>
</gene>
<feature type="domain" description="Glycosyltransferase subfamily 4-like N-terminal" evidence="1">
    <location>
        <begin position="16"/>
        <end position="204"/>
    </location>
</feature>
<comment type="caution">
    <text evidence="2">The sequence shown here is derived from an EMBL/GenBank/DDBJ whole genome shotgun (WGS) entry which is preliminary data.</text>
</comment>
<dbReference type="InterPro" id="IPR028098">
    <property type="entry name" value="Glyco_trans_4-like_N"/>
</dbReference>
<evidence type="ECO:0000313" key="3">
    <source>
        <dbReference type="Proteomes" id="UP000247811"/>
    </source>
</evidence>
<dbReference type="OrthoDB" id="267270at2"/>
<dbReference type="PANTHER" id="PTHR45947:SF13">
    <property type="entry name" value="TRANSFERASE"/>
    <property type="match status" value="1"/>
</dbReference>
<dbReference type="EMBL" id="QJJS01000011">
    <property type="protein sequence ID" value="PXW94959.1"/>
    <property type="molecule type" value="Genomic_DNA"/>
</dbReference>
<dbReference type="AlphaFoldDB" id="A0A318H2G2"/>
<keyword evidence="3" id="KW-1185">Reference proteome</keyword>
<protein>
    <submittedName>
        <fullName evidence="2">Glycosyltransferase involved in cell wall biosynthesis</fullName>
    </submittedName>
</protein>
<keyword evidence="2" id="KW-0808">Transferase</keyword>
<evidence type="ECO:0000313" key="2">
    <source>
        <dbReference type="EMBL" id="PXW94959.1"/>
    </source>
</evidence>
<dbReference type="Proteomes" id="UP000247811">
    <property type="component" value="Unassembled WGS sequence"/>
</dbReference>
<dbReference type="CDD" id="cd03823">
    <property type="entry name" value="GT4_ExpE7-like"/>
    <property type="match status" value="1"/>
</dbReference>
<reference evidence="2 3" key="1">
    <citation type="submission" date="2018-05" db="EMBL/GenBank/DDBJ databases">
        <title>Genomic Encyclopedia of Type Strains, Phase IV (KMG-IV): sequencing the most valuable type-strain genomes for metagenomic binning, comparative biology and taxonomic classification.</title>
        <authorList>
            <person name="Goeker M."/>
        </authorList>
    </citation>
    <scope>NUCLEOTIDE SEQUENCE [LARGE SCALE GENOMIC DNA]</scope>
    <source>
        <strain evidence="2 3">DSM 566</strain>
    </source>
</reference>
<dbReference type="PANTHER" id="PTHR45947">
    <property type="entry name" value="SULFOQUINOVOSYL TRANSFERASE SQD2"/>
    <property type="match status" value="1"/>
</dbReference>
<evidence type="ECO:0000259" key="1">
    <source>
        <dbReference type="Pfam" id="PF13579"/>
    </source>
</evidence>
<accession>A0A318H2G2</accession>
<dbReference type="Gene3D" id="3.40.50.2000">
    <property type="entry name" value="Glycogen Phosphorylase B"/>
    <property type="match status" value="2"/>
</dbReference>
<dbReference type="Pfam" id="PF13579">
    <property type="entry name" value="Glyco_trans_4_4"/>
    <property type="match status" value="1"/>
</dbReference>
<dbReference type="SUPFAM" id="SSF53756">
    <property type="entry name" value="UDP-Glycosyltransferase/glycogen phosphorylase"/>
    <property type="match status" value="1"/>
</dbReference>
<dbReference type="Pfam" id="PF13692">
    <property type="entry name" value="Glyco_trans_1_4"/>
    <property type="match status" value="1"/>
</dbReference>
<organism evidence="2 3">
    <name type="scientific">Sphaerotilus hippei</name>
    <dbReference type="NCBI Taxonomy" id="744406"/>
    <lineage>
        <taxon>Bacteria</taxon>
        <taxon>Pseudomonadati</taxon>
        <taxon>Pseudomonadota</taxon>
        <taxon>Betaproteobacteria</taxon>
        <taxon>Burkholderiales</taxon>
        <taxon>Sphaerotilaceae</taxon>
        <taxon>Sphaerotilus</taxon>
    </lineage>
</organism>